<dbReference type="SFLD" id="SFLDG01132">
    <property type="entry name" value="C1.5.3:_5'-Nucleotidase_Like"/>
    <property type="match status" value="1"/>
</dbReference>
<sequence>MGDAPASAPAPASASDLRPGAAHPPKKVFFFDIDNCLYPKSAKVHDRMAELIDRYFVNHLALPWDEAVRLHKEYYQSYGLAIEGLVRHHQIDPLEYNKQVDDALPLEGVIVPNPQLKQLLQDLDRREVRLWLFTNAYVTHGRRVVRLLEVADQFDGITYCDYSTTPLVCKPHKAMFAKAMREAGVDDAADCYFVDDSYINCKSAQELGWTAVHLVEDGVTPPPTPASQYQIRHLDDLRQVFPQFFKREAS</sequence>
<gene>
    <name evidence="2" type="ORF">SPI_07674</name>
</gene>
<reference evidence="2 3" key="1">
    <citation type="journal article" date="2016" name="Genome Biol. Evol.">
        <title>Divergent and convergent evolution of fungal pathogenicity.</title>
        <authorList>
            <person name="Shang Y."/>
            <person name="Xiao G."/>
            <person name="Zheng P."/>
            <person name="Cen K."/>
            <person name="Zhan S."/>
            <person name="Wang C."/>
        </authorList>
    </citation>
    <scope>NUCLEOTIDE SEQUENCE [LARGE SCALE GENOMIC DNA]</scope>
    <source>
        <strain evidence="2 3">RCEF 264</strain>
    </source>
</reference>
<dbReference type="InterPro" id="IPR052791">
    <property type="entry name" value="SSM1_domain"/>
</dbReference>
<comment type="caution">
    <text evidence="2">The sequence shown here is derived from an EMBL/GenBank/DDBJ whole genome shotgun (WGS) entry which is preliminary data.</text>
</comment>
<organism evidence="2 3">
    <name type="scientific">Niveomyces insectorum RCEF 264</name>
    <dbReference type="NCBI Taxonomy" id="1081102"/>
    <lineage>
        <taxon>Eukaryota</taxon>
        <taxon>Fungi</taxon>
        <taxon>Dikarya</taxon>
        <taxon>Ascomycota</taxon>
        <taxon>Pezizomycotina</taxon>
        <taxon>Sordariomycetes</taxon>
        <taxon>Hypocreomycetidae</taxon>
        <taxon>Hypocreales</taxon>
        <taxon>Cordycipitaceae</taxon>
        <taxon>Niveomyces</taxon>
    </lineage>
</organism>
<protein>
    <submittedName>
        <fullName evidence="2">Pyrimidine nucleotidase</fullName>
    </submittedName>
</protein>
<dbReference type="SUPFAM" id="SSF56784">
    <property type="entry name" value="HAD-like"/>
    <property type="match status" value="1"/>
</dbReference>
<dbReference type="InterPro" id="IPR006439">
    <property type="entry name" value="HAD-SF_hydro_IA"/>
</dbReference>
<dbReference type="GO" id="GO:0008252">
    <property type="term" value="F:nucleotidase activity"/>
    <property type="evidence" value="ECO:0007669"/>
    <property type="project" value="TreeGrafter"/>
</dbReference>
<dbReference type="NCBIfam" id="TIGR01993">
    <property type="entry name" value="Pyr-5-nucltdase"/>
    <property type="match status" value="1"/>
</dbReference>
<dbReference type="EMBL" id="AZHD01000016">
    <property type="protein sequence ID" value="OAA56667.1"/>
    <property type="molecule type" value="Genomic_DNA"/>
</dbReference>
<dbReference type="Pfam" id="PF00702">
    <property type="entry name" value="Hydrolase"/>
    <property type="match status" value="1"/>
</dbReference>
<dbReference type="Gene3D" id="1.10.150.450">
    <property type="match status" value="1"/>
</dbReference>
<evidence type="ECO:0000313" key="3">
    <source>
        <dbReference type="Proteomes" id="UP000076874"/>
    </source>
</evidence>
<evidence type="ECO:0000256" key="1">
    <source>
        <dbReference type="SAM" id="MobiDB-lite"/>
    </source>
</evidence>
<dbReference type="FunFam" id="1.10.150.450:FF:000001">
    <property type="entry name" value="SDT1p Pyrimidine nucleotidase"/>
    <property type="match status" value="1"/>
</dbReference>
<name>A0A167PHR9_9HYPO</name>
<dbReference type="PANTHER" id="PTHR47438">
    <property type="entry name" value="PHOSPHATE METABOLISM PROTEIN 8-RELATED"/>
    <property type="match status" value="1"/>
</dbReference>
<feature type="compositionally biased region" description="Low complexity" evidence="1">
    <location>
        <begin position="1"/>
        <end position="15"/>
    </location>
</feature>
<dbReference type="NCBIfam" id="TIGR01509">
    <property type="entry name" value="HAD-SF-IA-v3"/>
    <property type="match status" value="1"/>
</dbReference>
<dbReference type="GO" id="GO:0009166">
    <property type="term" value="P:nucleotide catabolic process"/>
    <property type="evidence" value="ECO:0007669"/>
    <property type="project" value="TreeGrafter"/>
</dbReference>
<dbReference type="STRING" id="1081102.A0A167PHR9"/>
<dbReference type="PANTHER" id="PTHR47438:SF1">
    <property type="entry name" value="PHOSPHATE METABOLISM PROTEIN 8-RELATED"/>
    <property type="match status" value="1"/>
</dbReference>
<dbReference type="OrthoDB" id="1065058at2759"/>
<dbReference type="GO" id="GO:0006206">
    <property type="term" value="P:pyrimidine nucleobase metabolic process"/>
    <property type="evidence" value="ECO:0007669"/>
    <property type="project" value="TreeGrafter"/>
</dbReference>
<feature type="region of interest" description="Disordered" evidence="1">
    <location>
        <begin position="1"/>
        <end position="20"/>
    </location>
</feature>
<accession>A0A167PHR9</accession>
<evidence type="ECO:0000313" key="2">
    <source>
        <dbReference type="EMBL" id="OAA56667.1"/>
    </source>
</evidence>
<dbReference type="SFLD" id="SFLDG01129">
    <property type="entry name" value="C1.5:_HAD__Beta-PGM__Phosphata"/>
    <property type="match status" value="1"/>
</dbReference>
<dbReference type="InterPro" id="IPR010237">
    <property type="entry name" value="Pyr-5-nucltdase"/>
</dbReference>
<dbReference type="InterPro" id="IPR036412">
    <property type="entry name" value="HAD-like_sf"/>
</dbReference>
<dbReference type="Gene3D" id="3.40.50.1000">
    <property type="entry name" value="HAD superfamily/HAD-like"/>
    <property type="match status" value="1"/>
</dbReference>
<keyword evidence="3" id="KW-1185">Reference proteome</keyword>
<proteinExistence type="predicted"/>
<dbReference type="Proteomes" id="UP000076874">
    <property type="component" value="Unassembled WGS sequence"/>
</dbReference>
<dbReference type="AlphaFoldDB" id="A0A167PHR9"/>
<dbReference type="SFLD" id="SFLDS00003">
    <property type="entry name" value="Haloacid_Dehalogenase"/>
    <property type="match status" value="1"/>
</dbReference>
<dbReference type="InterPro" id="IPR023214">
    <property type="entry name" value="HAD_sf"/>
</dbReference>